<keyword evidence="3 10" id="KW-0808">Transferase</keyword>
<proteinExistence type="inferred from homology"/>
<dbReference type="InterPro" id="IPR023211">
    <property type="entry name" value="DNA_pol_palm_dom_sf"/>
</dbReference>
<sequence length="806" mass="94111">MRPTVNGWLFDIHHIKDQMVLWIKQKGGIKRLEYPWSPSIYVASNLKKDLLALLDDNKILSMIKSYNFETKYEYPPSISNNHKNKKEVLKLTLADSFNILNLAKRIEKLSIRFGHYRLYNVDISPEQAFLYEKELYPMGIYNIERNTEENLEGFKEYQISNDKNDNIDSFEYAIPELKFLSFELISEKRSILNNIRDEILKIKVLVFNNDVPIKDAFYVFKENELETILEFAYEINRIDPDIILTTGGDQFLFPHLLYRAKVNKVQNQLLANLSREANIEYILKKNKLFLNTDTEGGSNSSSSFFSYGRVYFRPRPFFLYGRTHIDINNSFIYKDNGLDGLTELSRICRIPMQIASRSTIGKCLSSLYFYNAQKNDILIPWKPTTSEVFKSFSDLLKSDKGGSIFESKPGAYDNVAEFDFVSLYPNIMLKKNISSDTINCSCCNPESESESESKDRVPELKHLYHICKKRTGIVPLSLKTVLDRRLEYKYRKNNCNNQSDSHMKLRDRYDNRQTALKWILVTSFGYLGFSNSKFGRIDAHIAVCAFARDLLSITSKIAERHGFEIIHGIVDSIWVKERELQLKTSSIKDVKKMAYSKKRLKDLKSEIEELTDFSISFEGVYKWIVFDYSKSSPTLPALNRYFGVFDDGTIKMRGIEARRHDTPVFFINFQQELVNTMAGCENINEIIKKIPHLETIYKKYKSLLISRKVNYTDLIFTKRISKNSNDCEDRKTIENCVLKKLAEGGTHLHAGEQIKYIITDFYSKNYLNRATPIELINKNNPNYDKKRYLEILKKTYDSVTRVFYQR</sequence>
<dbReference type="Gene3D" id="3.30.420.10">
    <property type="entry name" value="Ribonuclease H-like superfamily/Ribonuclease H"/>
    <property type="match status" value="1"/>
</dbReference>
<comment type="similarity">
    <text evidence="1">Belongs to the DNA polymerase type-B family.</text>
</comment>
<dbReference type="SUPFAM" id="SSF53098">
    <property type="entry name" value="Ribonuclease H-like"/>
    <property type="match status" value="1"/>
</dbReference>
<dbReference type="InterPro" id="IPR036397">
    <property type="entry name" value="RNaseH_sf"/>
</dbReference>
<feature type="domain" description="DNA-directed DNA polymerase family B exonuclease" evidence="9">
    <location>
        <begin position="117"/>
        <end position="274"/>
    </location>
</feature>
<dbReference type="InterPro" id="IPR042087">
    <property type="entry name" value="DNA_pol_B_thumb"/>
</dbReference>
<dbReference type="GeneID" id="39421791"/>
<evidence type="ECO:0000256" key="4">
    <source>
        <dbReference type="ARBA" id="ARBA00022695"/>
    </source>
</evidence>
<dbReference type="GO" id="GO:0003677">
    <property type="term" value="F:DNA binding"/>
    <property type="evidence" value="ECO:0007669"/>
    <property type="project" value="UniProtKB-KW"/>
</dbReference>
<dbReference type="InterPro" id="IPR006172">
    <property type="entry name" value="DNA-dir_DNA_pol_B"/>
</dbReference>
<evidence type="ECO:0000259" key="9">
    <source>
        <dbReference type="Pfam" id="PF03104"/>
    </source>
</evidence>
<dbReference type="InterPro" id="IPR043502">
    <property type="entry name" value="DNA/RNA_pol_sf"/>
</dbReference>
<dbReference type="KEGG" id="nfn:NFRAN_2641"/>
<dbReference type="Gene3D" id="1.10.287.690">
    <property type="entry name" value="Helix hairpin bin"/>
    <property type="match status" value="1"/>
</dbReference>
<dbReference type="SUPFAM" id="SSF56672">
    <property type="entry name" value="DNA/RNA polymerases"/>
    <property type="match status" value="1"/>
</dbReference>
<gene>
    <name evidence="10" type="primary">polB</name>
    <name evidence="10" type="ORF">NFRAN_2641</name>
</gene>
<dbReference type="GO" id="GO:0000166">
    <property type="term" value="F:nucleotide binding"/>
    <property type="evidence" value="ECO:0007669"/>
    <property type="project" value="InterPro"/>
</dbReference>
<dbReference type="Pfam" id="PF03104">
    <property type="entry name" value="DNA_pol_B_exo1"/>
    <property type="match status" value="1"/>
</dbReference>
<protein>
    <recommendedName>
        <fullName evidence="2">DNA-directed DNA polymerase</fullName>
        <ecNumber evidence="2">2.7.7.7</ecNumber>
    </recommendedName>
</protein>
<dbReference type="EMBL" id="LR216287">
    <property type="protein sequence ID" value="VFJ14963.1"/>
    <property type="molecule type" value="Genomic_DNA"/>
</dbReference>
<comment type="catalytic activity">
    <reaction evidence="7">
        <text>DNA(n) + a 2'-deoxyribonucleoside 5'-triphosphate = DNA(n+1) + diphosphate</text>
        <dbReference type="Rhea" id="RHEA:22508"/>
        <dbReference type="Rhea" id="RHEA-COMP:17339"/>
        <dbReference type="Rhea" id="RHEA-COMP:17340"/>
        <dbReference type="ChEBI" id="CHEBI:33019"/>
        <dbReference type="ChEBI" id="CHEBI:61560"/>
        <dbReference type="ChEBI" id="CHEBI:173112"/>
        <dbReference type="EC" id="2.7.7.7"/>
    </reaction>
</comment>
<evidence type="ECO:0000313" key="11">
    <source>
        <dbReference type="Proteomes" id="UP000294299"/>
    </source>
</evidence>
<evidence type="ECO:0000259" key="8">
    <source>
        <dbReference type="Pfam" id="PF00136"/>
    </source>
</evidence>
<evidence type="ECO:0000256" key="6">
    <source>
        <dbReference type="ARBA" id="ARBA00023125"/>
    </source>
</evidence>
<dbReference type="InterPro" id="IPR006134">
    <property type="entry name" value="DNA-dir_DNA_pol_B_multi_dom"/>
</dbReference>
<dbReference type="AlphaFoldDB" id="A0A484IB32"/>
<evidence type="ECO:0000256" key="1">
    <source>
        <dbReference type="ARBA" id="ARBA00005755"/>
    </source>
</evidence>
<keyword evidence="11" id="KW-1185">Reference proteome</keyword>
<dbReference type="InterPro" id="IPR050240">
    <property type="entry name" value="DNA_pol_type-B"/>
</dbReference>
<dbReference type="InterPro" id="IPR006133">
    <property type="entry name" value="DNA-dir_DNA_pol_B_exonuc"/>
</dbReference>
<evidence type="ECO:0000256" key="7">
    <source>
        <dbReference type="ARBA" id="ARBA00049244"/>
    </source>
</evidence>
<evidence type="ECO:0000256" key="3">
    <source>
        <dbReference type="ARBA" id="ARBA00022679"/>
    </source>
</evidence>
<keyword evidence="6" id="KW-0238">DNA-binding</keyword>
<dbReference type="Proteomes" id="UP000294299">
    <property type="component" value="Chromosome NFRAN"/>
</dbReference>
<accession>A0A484IB32</accession>
<dbReference type="RefSeq" id="WP_232038072.1">
    <property type="nucleotide sequence ID" value="NZ_LR216287.1"/>
</dbReference>
<name>A0A484IB32_9ARCH</name>
<organism evidence="10 11">
    <name type="scientific">Candidatus Nitrosocosmicus franklandianus</name>
    <dbReference type="NCBI Taxonomy" id="1798806"/>
    <lineage>
        <taxon>Archaea</taxon>
        <taxon>Nitrososphaerota</taxon>
        <taxon>Nitrososphaeria</taxon>
        <taxon>Nitrososphaerales</taxon>
        <taxon>Nitrososphaeraceae</taxon>
        <taxon>Candidatus Nitrosocosmicus</taxon>
    </lineage>
</organism>
<feature type="domain" description="DNA-directed DNA polymerase family B multifunctional" evidence="8">
    <location>
        <begin position="369"/>
        <end position="795"/>
    </location>
</feature>
<keyword evidence="5" id="KW-0239">DNA-directed DNA polymerase</keyword>
<dbReference type="SMART" id="SM00486">
    <property type="entry name" value="POLBc"/>
    <property type="match status" value="1"/>
</dbReference>
<reference evidence="10 11" key="1">
    <citation type="submission" date="2019-02" db="EMBL/GenBank/DDBJ databases">
        <authorList>
            <person name="Lehtovirta-Morley E L."/>
        </authorList>
    </citation>
    <scope>NUCLEOTIDE SEQUENCE [LARGE SCALE GENOMIC DNA]</scope>
    <source>
        <strain evidence="10">NFRAN1</strain>
    </source>
</reference>
<dbReference type="GO" id="GO:0006261">
    <property type="term" value="P:DNA-templated DNA replication"/>
    <property type="evidence" value="ECO:0007669"/>
    <property type="project" value="TreeGrafter"/>
</dbReference>
<evidence type="ECO:0000313" key="10">
    <source>
        <dbReference type="EMBL" id="VFJ14963.1"/>
    </source>
</evidence>
<dbReference type="Pfam" id="PF00136">
    <property type="entry name" value="DNA_pol_B"/>
    <property type="match status" value="1"/>
</dbReference>
<dbReference type="Gene3D" id="1.10.132.60">
    <property type="entry name" value="DNA polymerase family B, C-terminal domain"/>
    <property type="match status" value="1"/>
</dbReference>
<dbReference type="Gene3D" id="3.90.1600.10">
    <property type="entry name" value="Palm domain of DNA polymerase"/>
    <property type="match status" value="1"/>
</dbReference>
<evidence type="ECO:0000256" key="5">
    <source>
        <dbReference type="ARBA" id="ARBA00022932"/>
    </source>
</evidence>
<dbReference type="EC" id="2.7.7.7" evidence="2"/>
<dbReference type="PANTHER" id="PTHR10322">
    <property type="entry name" value="DNA POLYMERASE CATALYTIC SUBUNIT"/>
    <property type="match status" value="1"/>
</dbReference>
<dbReference type="InterPro" id="IPR012337">
    <property type="entry name" value="RNaseH-like_sf"/>
</dbReference>
<dbReference type="GO" id="GO:0003887">
    <property type="term" value="F:DNA-directed DNA polymerase activity"/>
    <property type="evidence" value="ECO:0007669"/>
    <property type="project" value="UniProtKB-KW"/>
</dbReference>
<keyword evidence="4 10" id="KW-0548">Nucleotidyltransferase</keyword>
<evidence type="ECO:0000256" key="2">
    <source>
        <dbReference type="ARBA" id="ARBA00012417"/>
    </source>
</evidence>
<dbReference type="PANTHER" id="PTHR10322:SF23">
    <property type="entry name" value="DNA POLYMERASE DELTA CATALYTIC SUBUNIT"/>
    <property type="match status" value="1"/>
</dbReference>